<comment type="caution">
    <text evidence="5">The sequence shown here is derived from an EMBL/GenBank/DDBJ whole genome shotgun (WGS) entry which is preliminary data.</text>
</comment>
<dbReference type="CDD" id="cd03141">
    <property type="entry name" value="GATase1_Hsp31_like"/>
    <property type="match status" value="1"/>
</dbReference>
<name>A0ABR9W3N0_9MICO</name>
<keyword evidence="2" id="KW-0456">Lyase</keyword>
<proteinExistence type="inferred from homology"/>
<evidence type="ECO:0000256" key="2">
    <source>
        <dbReference type="ARBA" id="ARBA00023239"/>
    </source>
</evidence>
<evidence type="ECO:0000313" key="6">
    <source>
        <dbReference type="Proteomes" id="UP000644727"/>
    </source>
</evidence>
<dbReference type="PANTHER" id="PTHR48094">
    <property type="entry name" value="PROTEIN/NUCLEIC ACID DEGLYCASE DJ-1-RELATED"/>
    <property type="match status" value="1"/>
</dbReference>
<sequence>MSPKSTTPKRILAVTTSTAAYETVGYRTGLWLGELTHFYDVVTGAGHDVVIASIDGGRVPLDPESLGTLVLKQGGTGQRYADRSFMDLLEDTPSIESLADESFDAVYLTGGHGTMFDFPTSAALAERIRRTDGDGGIVAAVCHGPAGLTEVIGADGRPFLDGRKVTGYSWPEEKLASRADAVPFRLDERLKERGATYTKALRPMASKVVVDDRLITGQNPTSASGVGEAVVKLLAKQDRR</sequence>
<protein>
    <submittedName>
        <fullName evidence="5">Type 1 glutamine amidotransferase domain-containing protein</fullName>
    </submittedName>
</protein>
<dbReference type="PANTHER" id="PTHR48094:SF11">
    <property type="entry name" value="GLUTATHIONE-INDEPENDENT GLYOXALASE HSP31-RELATED"/>
    <property type="match status" value="1"/>
</dbReference>
<keyword evidence="5" id="KW-0315">Glutamine amidotransferase</keyword>
<gene>
    <name evidence="5" type="ORF">IOE58_12965</name>
</gene>
<keyword evidence="6" id="KW-1185">Reference proteome</keyword>
<comment type="similarity">
    <text evidence="3">Belongs to the peptidase C56 family. HSP31-like subfamily.</text>
</comment>
<dbReference type="EMBL" id="JADEYR010000019">
    <property type="protein sequence ID" value="MBE9405051.1"/>
    <property type="molecule type" value="Genomic_DNA"/>
</dbReference>
<dbReference type="Gene3D" id="3.40.50.880">
    <property type="match status" value="1"/>
</dbReference>
<dbReference type="RefSeq" id="WP_193866788.1">
    <property type="nucleotide sequence ID" value="NZ_JADEYR010000019.1"/>
</dbReference>
<evidence type="ECO:0000256" key="3">
    <source>
        <dbReference type="ARBA" id="ARBA00038493"/>
    </source>
</evidence>
<accession>A0ABR9W3N0</accession>
<dbReference type="Pfam" id="PF01965">
    <property type="entry name" value="DJ-1_PfpI"/>
    <property type="match status" value="1"/>
</dbReference>
<evidence type="ECO:0000313" key="5">
    <source>
        <dbReference type="EMBL" id="MBE9405051.1"/>
    </source>
</evidence>
<dbReference type="InterPro" id="IPR002818">
    <property type="entry name" value="DJ-1/PfpI"/>
</dbReference>
<keyword evidence="1" id="KW-0346">Stress response</keyword>
<dbReference type="Proteomes" id="UP000644727">
    <property type="component" value="Unassembled WGS sequence"/>
</dbReference>
<dbReference type="InterPro" id="IPR029062">
    <property type="entry name" value="Class_I_gatase-like"/>
</dbReference>
<dbReference type="InterPro" id="IPR050325">
    <property type="entry name" value="Prot/Nucl_acid_deglycase"/>
</dbReference>
<evidence type="ECO:0000259" key="4">
    <source>
        <dbReference type="Pfam" id="PF01965"/>
    </source>
</evidence>
<feature type="domain" description="DJ-1/PfpI" evidence="4">
    <location>
        <begin position="34"/>
        <end position="232"/>
    </location>
</feature>
<evidence type="ECO:0000256" key="1">
    <source>
        <dbReference type="ARBA" id="ARBA00023016"/>
    </source>
</evidence>
<organism evidence="5 6">
    <name type="scientific">Brachybacterium epidermidis</name>
    <dbReference type="NCBI Taxonomy" id="2781983"/>
    <lineage>
        <taxon>Bacteria</taxon>
        <taxon>Bacillati</taxon>
        <taxon>Actinomycetota</taxon>
        <taxon>Actinomycetes</taxon>
        <taxon>Micrococcales</taxon>
        <taxon>Dermabacteraceae</taxon>
        <taxon>Brachybacterium</taxon>
    </lineage>
</organism>
<reference evidence="5 6" key="1">
    <citation type="submission" date="2020-10" db="EMBL/GenBank/DDBJ databases">
        <title>Draft genome and description of Brachybacterium epidermidis sp nov.</title>
        <authorList>
            <person name="Boxberger M."/>
            <person name="La Scola B."/>
        </authorList>
    </citation>
    <scope>NUCLEOTIDE SEQUENCE [LARGE SCALE GENOMIC DNA]</scope>
    <source>
        <strain evidence="5 6">Marseille-Q2903</strain>
    </source>
</reference>
<dbReference type="SUPFAM" id="SSF52317">
    <property type="entry name" value="Class I glutamine amidotransferase-like"/>
    <property type="match status" value="1"/>
</dbReference>